<sequence length="71" mass="7647">MAGVPSYGAKVCGGKEPERDPALMREAIATLAVTTAFNWLMLPPDHAAGVSYALSQSRPIGPRGFHPWPWL</sequence>
<keyword evidence="2" id="KW-1185">Reference proteome</keyword>
<comment type="caution">
    <text evidence="1">The sequence shown here is derived from an EMBL/GenBank/DDBJ whole genome shotgun (WGS) entry which is preliminary data.</text>
</comment>
<organism evidence="1 2">
    <name type="scientific">Asaia bogorensis NBRC 16594</name>
    <dbReference type="NCBI Taxonomy" id="1231624"/>
    <lineage>
        <taxon>Bacteria</taxon>
        <taxon>Pseudomonadati</taxon>
        <taxon>Pseudomonadota</taxon>
        <taxon>Alphaproteobacteria</taxon>
        <taxon>Acetobacterales</taxon>
        <taxon>Acetobacteraceae</taxon>
        <taxon>Asaia</taxon>
    </lineage>
</organism>
<dbReference type="AlphaFoldDB" id="A0AAN4R2Q8"/>
<evidence type="ECO:0000313" key="2">
    <source>
        <dbReference type="Proteomes" id="UP000321287"/>
    </source>
</evidence>
<reference evidence="1 2" key="1">
    <citation type="submission" date="2019-07" db="EMBL/GenBank/DDBJ databases">
        <title>Whole genome shotgun sequence of Asaia bogorensis NBRC 16594.</title>
        <authorList>
            <person name="Hosoyama A."/>
            <person name="Uohara A."/>
            <person name="Ohji S."/>
            <person name="Ichikawa N."/>
        </authorList>
    </citation>
    <scope>NUCLEOTIDE SEQUENCE [LARGE SCALE GENOMIC DNA]</scope>
    <source>
        <strain evidence="1 2">NBRC 16594</strain>
    </source>
</reference>
<accession>A0AAN4R2Q8</accession>
<dbReference type="Proteomes" id="UP000321287">
    <property type="component" value="Unassembled WGS sequence"/>
</dbReference>
<dbReference type="EMBL" id="BJVS01000005">
    <property type="protein sequence ID" value="GEL53961.1"/>
    <property type="molecule type" value="Genomic_DNA"/>
</dbReference>
<proteinExistence type="predicted"/>
<gene>
    <name evidence="1" type="ORF">ABO01nite_19680</name>
</gene>
<evidence type="ECO:0000313" key="1">
    <source>
        <dbReference type="EMBL" id="GEL53961.1"/>
    </source>
</evidence>
<name>A0AAN4R2Q8_9PROT</name>
<protein>
    <submittedName>
        <fullName evidence="1">Uncharacterized protein</fullName>
    </submittedName>
</protein>